<feature type="transmembrane region" description="Helical" evidence="9">
    <location>
        <begin position="6"/>
        <end position="22"/>
    </location>
</feature>
<comment type="similarity">
    <text evidence="1 8">Belongs to the cytochrome P450 family.</text>
</comment>
<sequence>MEILLSVLILIFSILIALILYLQRKENKQPPSPPALPIVGHLHLLRNTAPHLAFHKLSIKYGPLVSLRFGIRRILVVSSPSLAEECFSKTNDIVFANRPESISSKHLGYNHTTLVFSPYRDHWRNLRRLTAIHIFSSISLLQSSSIWTNEMRFIVKKLFSSCSDEKSWKAVDLNSLFLELVFNVVMKMIAGKRWPSDQSGDAFTPSAFADICDYIPILRWIGFRGQEKSSINLQRKRDKVLQDLIEETRKRNGEDVSCSTKTKEIIQALLSLQDADPEYYTNETIKGIMQIMFTAGTHTSAFTMERAMSCLLNHPDILQKAKNEIDDQVTYSGRLLEDSDLSKLPYLRCIINETLRIFPPAPTLVPHYSSEDCIIGGYKIAKGTNLFVNAWAIHRDANLWEEPSEFKPERFEGLDEGFKFLPFGKGRRACPGAAMAMRLVGLAVGTLVQCFEWESAESQMVEFDEKSGVILGKTKPLEALYKPRLSVINLISQL</sequence>
<proteinExistence type="inferred from homology"/>
<keyword evidence="6 8" id="KW-0503">Monooxygenase</keyword>
<dbReference type="PROSITE" id="PS00086">
    <property type="entry name" value="CYTOCHROME_P450"/>
    <property type="match status" value="1"/>
</dbReference>
<dbReference type="InterPro" id="IPR050651">
    <property type="entry name" value="Plant_Cytochrome_P450_Monoox"/>
</dbReference>
<evidence type="ECO:0000256" key="4">
    <source>
        <dbReference type="ARBA" id="ARBA00023002"/>
    </source>
</evidence>
<evidence type="ECO:0000256" key="2">
    <source>
        <dbReference type="ARBA" id="ARBA00022617"/>
    </source>
</evidence>
<evidence type="ECO:0000256" key="3">
    <source>
        <dbReference type="ARBA" id="ARBA00022723"/>
    </source>
</evidence>
<dbReference type="FunFam" id="1.10.630.10:FF:000081">
    <property type="entry name" value="Cytochrome P450 CYP81N5"/>
    <property type="match status" value="1"/>
</dbReference>
<reference evidence="11" key="2">
    <citation type="submission" date="2025-08" db="UniProtKB">
        <authorList>
            <consortium name="RefSeq"/>
        </authorList>
    </citation>
    <scope>IDENTIFICATION</scope>
    <source>
        <tissue evidence="11">Leaves</tissue>
    </source>
</reference>
<keyword evidence="4 8" id="KW-0560">Oxidoreductase</keyword>
<evidence type="ECO:0000256" key="8">
    <source>
        <dbReference type="RuleBase" id="RU000461"/>
    </source>
</evidence>
<feature type="binding site" description="axial binding residue" evidence="7">
    <location>
        <position position="430"/>
    </location>
    <ligand>
        <name>heme</name>
        <dbReference type="ChEBI" id="CHEBI:30413"/>
    </ligand>
    <ligandPart>
        <name>Fe</name>
        <dbReference type="ChEBI" id="CHEBI:18248"/>
    </ligandPart>
</feature>
<evidence type="ECO:0000256" key="9">
    <source>
        <dbReference type="SAM" id="Phobius"/>
    </source>
</evidence>
<protein>
    <submittedName>
        <fullName evidence="11">Cytochrome P450 81Q32-like</fullName>
    </submittedName>
</protein>
<evidence type="ECO:0000313" key="10">
    <source>
        <dbReference type="Proteomes" id="UP001652660"/>
    </source>
</evidence>
<dbReference type="SUPFAM" id="SSF48264">
    <property type="entry name" value="Cytochrome P450"/>
    <property type="match status" value="1"/>
</dbReference>
<dbReference type="InterPro" id="IPR036396">
    <property type="entry name" value="Cyt_P450_sf"/>
</dbReference>
<dbReference type="InterPro" id="IPR017972">
    <property type="entry name" value="Cyt_P450_CS"/>
</dbReference>
<dbReference type="OrthoDB" id="1055148at2759"/>
<reference evidence="10" key="1">
    <citation type="journal article" date="2025" name="Foods">
        <title>Unveiling the Microbial Signatures of Arabica Coffee Cherries: Insights into Ripeness Specific Diversity, Functional Traits, and Implications for Quality and Safety.</title>
        <authorList>
            <consortium name="RefSeq"/>
            <person name="Tenea G.N."/>
            <person name="Cifuentes V."/>
            <person name="Reyes P."/>
            <person name="Cevallos-Vallejos M."/>
        </authorList>
    </citation>
    <scope>NUCLEOTIDE SEQUENCE [LARGE SCALE GENOMIC DNA]</scope>
</reference>
<gene>
    <name evidence="11" type="primary">LOC113711234</name>
</gene>
<dbReference type="GeneID" id="113711234"/>
<comment type="cofactor">
    <cofactor evidence="7">
        <name>heme</name>
        <dbReference type="ChEBI" id="CHEBI:30413"/>
    </cofactor>
</comment>
<dbReference type="PANTHER" id="PTHR47947">
    <property type="entry name" value="CYTOCHROME P450 82C3-RELATED"/>
    <property type="match status" value="1"/>
</dbReference>
<dbReference type="Gene3D" id="1.10.630.10">
    <property type="entry name" value="Cytochrome P450"/>
    <property type="match status" value="1"/>
</dbReference>
<dbReference type="PANTHER" id="PTHR47947:SF13">
    <property type="entry name" value="CYTOCHROME P450, FAMILY 81, SUBFAMILY K, POLYPEPTIDE 1-RELATED"/>
    <property type="match status" value="1"/>
</dbReference>
<dbReference type="GO" id="GO:0005506">
    <property type="term" value="F:iron ion binding"/>
    <property type="evidence" value="ECO:0007669"/>
    <property type="project" value="InterPro"/>
</dbReference>
<evidence type="ECO:0000313" key="11">
    <source>
        <dbReference type="RefSeq" id="XP_027090229.1"/>
    </source>
</evidence>
<dbReference type="PRINTS" id="PR00463">
    <property type="entry name" value="EP450I"/>
</dbReference>
<name>A0A6P6UI81_COFAR</name>
<keyword evidence="10" id="KW-1185">Reference proteome</keyword>
<keyword evidence="5 7" id="KW-0408">Iron</keyword>
<dbReference type="InterPro" id="IPR001128">
    <property type="entry name" value="Cyt_P450"/>
</dbReference>
<dbReference type="Pfam" id="PF00067">
    <property type="entry name" value="p450"/>
    <property type="match status" value="1"/>
</dbReference>
<dbReference type="GO" id="GO:0016705">
    <property type="term" value="F:oxidoreductase activity, acting on paired donors, with incorporation or reduction of molecular oxygen"/>
    <property type="evidence" value="ECO:0007669"/>
    <property type="project" value="InterPro"/>
</dbReference>
<accession>A0A6P6UI81</accession>
<dbReference type="AlphaFoldDB" id="A0A6P6UI81"/>
<dbReference type="GO" id="GO:0004497">
    <property type="term" value="F:monooxygenase activity"/>
    <property type="evidence" value="ECO:0007669"/>
    <property type="project" value="UniProtKB-KW"/>
</dbReference>
<dbReference type="InterPro" id="IPR002401">
    <property type="entry name" value="Cyt_P450_E_grp-I"/>
</dbReference>
<dbReference type="Proteomes" id="UP001652660">
    <property type="component" value="Chromosome 1e"/>
</dbReference>
<keyword evidence="9" id="KW-0812">Transmembrane</keyword>
<keyword evidence="9" id="KW-1133">Transmembrane helix</keyword>
<evidence type="ECO:0000256" key="7">
    <source>
        <dbReference type="PIRSR" id="PIRSR602401-1"/>
    </source>
</evidence>
<evidence type="ECO:0000256" key="6">
    <source>
        <dbReference type="ARBA" id="ARBA00023033"/>
    </source>
</evidence>
<dbReference type="PRINTS" id="PR00385">
    <property type="entry name" value="P450"/>
</dbReference>
<keyword evidence="3 7" id="KW-0479">Metal-binding</keyword>
<evidence type="ECO:0000256" key="5">
    <source>
        <dbReference type="ARBA" id="ARBA00023004"/>
    </source>
</evidence>
<dbReference type="GO" id="GO:0020037">
    <property type="term" value="F:heme binding"/>
    <property type="evidence" value="ECO:0007669"/>
    <property type="project" value="InterPro"/>
</dbReference>
<dbReference type="RefSeq" id="XP_027090229.1">
    <property type="nucleotide sequence ID" value="XM_027234428.2"/>
</dbReference>
<keyword evidence="9" id="KW-0472">Membrane</keyword>
<evidence type="ECO:0000256" key="1">
    <source>
        <dbReference type="ARBA" id="ARBA00010617"/>
    </source>
</evidence>
<keyword evidence="2 7" id="KW-0349">Heme</keyword>
<organism evidence="10 11">
    <name type="scientific">Coffea arabica</name>
    <name type="common">Arabian coffee</name>
    <dbReference type="NCBI Taxonomy" id="13443"/>
    <lineage>
        <taxon>Eukaryota</taxon>
        <taxon>Viridiplantae</taxon>
        <taxon>Streptophyta</taxon>
        <taxon>Embryophyta</taxon>
        <taxon>Tracheophyta</taxon>
        <taxon>Spermatophyta</taxon>
        <taxon>Magnoliopsida</taxon>
        <taxon>eudicotyledons</taxon>
        <taxon>Gunneridae</taxon>
        <taxon>Pentapetalae</taxon>
        <taxon>asterids</taxon>
        <taxon>lamiids</taxon>
        <taxon>Gentianales</taxon>
        <taxon>Rubiaceae</taxon>
        <taxon>Ixoroideae</taxon>
        <taxon>Gardenieae complex</taxon>
        <taxon>Bertiereae - Coffeeae clade</taxon>
        <taxon>Coffeeae</taxon>
        <taxon>Coffea</taxon>
    </lineage>
</organism>